<accession>A0A3N2PSR2</accession>
<gene>
    <name evidence="3" type="ORF">SODALDRAFT_297800</name>
</gene>
<sequence>MRIVPIINRNGESLSNSAMAGWDDLPAELRSLVLSFAIAAAQKRPKAHHLSSYAAVCKEWQHVVEPVNFGSLKLTASDLTDFDALVVGPRRRWLKYVWFRVELPKYPKKKSHTPETEEEQDENDRVFSHKIASLFEVLSTWPEEDSSGIELELSARSPSDTQALAGAAGLTEDGESRYFDSHLDFAFLDTGWFGSHGLVEVYVVTKLSILRRCWRNLEPRAILTIVSSLPRLREVRYEPFQQFDDGSQEIIDMDRARELPFWPSTLQRISFFEHFDPINEETESNEEDDDFEDEDGSEQGDINETEPRTCIALAMSFARRSIQLEELAVSFMIDARHFFQPFFEARLPASKPELPFWSSLRWLTLTSSAIHYDEEADRLDAVFLAAGRAAKRMPQLRVMELYNVCKHSAGVFRYMVTEGISGTPSIGWEGTWQYDMGERVKRVWGEVAWANVSKALVVRPEEVMKYEGMFKFIHNNLATRELVLHWVSSTELLGKKEPLPVPRLSLR</sequence>
<dbReference type="AlphaFoldDB" id="A0A3N2PSR2"/>
<evidence type="ECO:0000256" key="1">
    <source>
        <dbReference type="SAM" id="MobiDB-lite"/>
    </source>
</evidence>
<dbReference type="Pfam" id="PF20183">
    <property type="entry name" value="DUF6546"/>
    <property type="match status" value="1"/>
</dbReference>
<organism evidence="3 4">
    <name type="scientific">Sodiomyces alkalinus (strain CBS 110278 / VKM F-3762 / F11)</name>
    <name type="common">Alkaliphilic filamentous fungus</name>
    <dbReference type="NCBI Taxonomy" id="1314773"/>
    <lineage>
        <taxon>Eukaryota</taxon>
        <taxon>Fungi</taxon>
        <taxon>Dikarya</taxon>
        <taxon>Ascomycota</taxon>
        <taxon>Pezizomycotina</taxon>
        <taxon>Sordariomycetes</taxon>
        <taxon>Hypocreomycetidae</taxon>
        <taxon>Glomerellales</taxon>
        <taxon>Plectosphaerellaceae</taxon>
        <taxon>Sodiomyces</taxon>
    </lineage>
</organism>
<name>A0A3N2PSR2_SODAK</name>
<keyword evidence="4" id="KW-1185">Reference proteome</keyword>
<dbReference type="EMBL" id="ML119057">
    <property type="protein sequence ID" value="ROT37559.1"/>
    <property type="molecule type" value="Genomic_DNA"/>
</dbReference>
<protein>
    <recommendedName>
        <fullName evidence="2">DUF6546 domain-containing protein</fullName>
    </recommendedName>
</protein>
<evidence type="ECO:0000313" key="4">
    <source>
        <dbReference type="Proteomes" id="UP000272025"/>
    </source>
</evidence>
<feature type="region of interest" description="Disordered" evidence="1">
    <location>
        <begin position="281"/>
        <end position="304"/>
    </location>
</feature>
<dbReference type="InterPro" id="IPR046676">
    <property type="entry name" value="DUF6546"/>
</dbReference>
<dbReference type="RefSeq" id="XP_028465365.1">
    <property type="nucleotide sequence ID" value="XM_028608832.1"/>
</dbReference>
<reference evidence="3 4" key="1">
    <citation type="journal article" date="2018" name="Mol. Ecol.">
        <title>The obligate alkalophilic soda-lake fungus Sodiomyces alkalinus has shifted to a protein diet.</title>
        <authorList>
            <person name="Grum-Grzhimaylo A.A."/>
            <person name="Falkoski D.L."/>
            <person name="van den Heuvel J."/>
            <person name="Valero-Jimenez C.A."/>
            <person name="Min B."/>
            <person name="Choi I.G."/>
            <person name="Lipzen A."/>
            <person name="Daum C.G."/>
            <person name="Aanen D.K."/>
            <person name="Tsang A."/>
            <person name="Henrissat B."/>
            <person name="Bilanenko E.N."/>
            <person name="de Vries R.P."/>
            <person name="van Kan J.A.L."/>
            <person name="Grigoriev I.V."/>
            <person name="Debets A.J.M."/>
        </authorList>
    </citation>
    <scope>NUCLEOTIDE SEQUENCE [LARGE SCALE GENOMIC DNA]</scope>
    <source>
        <strain evidence="3 4">F11</strain>
    </source>
</reference>
<evidence type="ECO:0000313" key="3">
    <source>
        <dbReference type="EMBL" id="ROT37559.1"/>
    </source>
</evidence>
<dbReference type="Proteomes" id="UP000272025">
    <property type="component" value="Unassembled WGS sequence"/>
</dbReference>
<proteinExistence type="predicted"/>
<dbReference type="GeneID" id="39577310"/>
<feature type="domain" description="DUF6546" evidence="2">
    <location>
        <begin position="263"/>
        <end position="466"/>
    </location>
</feature>
<evidence type="ECO:0000259" key="2">
    <source>
        <dbReference type="Pfam" id="PF20183"/>
    </source>
</evidence>
<dbReference type="OrthoDB" id="4802432at2759"/>